<sequence length="115" mass="12945">MAKTLAEVVAATSVSEAEITAWVEEAWVLPVAESGRWFFDEADEARIALIAQLHHDMGIDAEAMPLVLHLLDQLYSLRAALSEIHAAYRDLSPEHRHILSTRLYRARYGHDPGLR</sequence>
<dbReference type="EMBL" id="FNCE01000003">
    <property type="protein sequence ID" value="SDF90609.1"/>
    <property type="molecule type" value="Genomic_DNA"/>
</dbReference>
<reference evidence="1 2" key="1">
    <citation type="submission" date="2016-10" db="EMBL/GenBank/DDBJ databases">
        <authorList>
            <person name="de Groot N.N."/>
        </authorList>
    </citation>
    <scope>NUCLEOTIDE SEQUENCE [LARGE SCALE GENOMIC DNA]</scope>
    <source>
        <strain evidence="1 2">DSM 25584</strain>
    </source>
</reference>
<dbReference type="STRING" id="1082479.SAMN05216241_103107"/>
<dbReference type="OrthoDB" id="9800876at2"/>
<keyword evidence="2" id="KW-1185">Reference proteome</keyword>
<dbReference type="AlphaFoldDB" id="A0A1G7PY75"/>
<dbReference type="Pfam" id="PF13591">
    <property type="entry name" value="MerR_2"/>
    <property type="match status" value="1"/>
</dbReference>
<name>A0A1G7PY75_9PROT</name>
<evidence type="ECO:0000313" key="1">
    <source>
        <dbReference type="EMBL" id="SDF90609.1"/>
    </source>
</evidence>
<organism evidence="1 2">
    <name type="scientific">Limimonas halophila</name>
    <dbReference type="NCBI Taxonomy" id="1082479"/>
    <lineage>
        <taxon>Bacteria</taxon>
        <taxon>Pseudomonadati</taxon>
        <taxon>Pseudomonadota</taxon>
        <taxon>Alphaproteobacteria</taxon>
        <taxon>Rhodospirillales</taxon>
        <taxon>Rhodovibrionaceae</taxon>
        <taxon>Limimonas</taxon>
    </lineage>
</organism>
<protein>
    <submittedName>
        <fullName evidence="1">Chaperone modulatory protein CbpM</fullName>
    </submittedName>
</protein>
<proteinExistence type="predicted"/>
<dbReference type="Proteomes" id="UP000199415">
    <property type="component" value="Unassembled WGS sequence"/>
</dbReference>
<evidence type="ECO:0000313" key="2">
    <source>
        <dbReference type="Proteomes" id="UP000199415"/>
    </source>
</evidence>
<dbReference type="Gene3D" id="1.10.1660.10">
    <property type="match status" value="1"/>
</dbReference>
<gene>
    <name evidence="1" type="ORF">SAMN05216241_103107</name>
</gene>
<dbReference type="RefSeq" id="WP_090019243.1">
    <property type="nucleotide sequence ID" value="NZ_FNCE01000003.1"/>
</dbReference>
<accession>A0A1G7PY75</accession>